<dbReference type="EMBL" id="FTPD01000045">
    <property type="protein sequence ID" value="SIT58526.1"/>
    <property type="molecule type" value="Genomic_DNA"/>
</dbReference>
<gene>
    <name evidence="2" type="ORF">BQ8794_50628</name>
</gene>
<feature type="chain" id="PRO_5013091231" evidence="1">
    <location>
        <begin position="21"/>
        <end position="126"/>
    </location>
</feature>
<dbReference type="AlphaFoldDB" id="A0A1R3VF13"/>
<evidence type="ECO:0000313" key="3">
    <source>
        <dbReference type="Proteomes" id="UP000188388"/>
    </source>
</evidence>
<feature type="signal peptide" evidence="1">
    <location>
        <begin position="1"/>
        <end position="20"/>
    </location>
</feature>
<dbReference type="Proteomes" id="UP000188388">
    <property type="component" value="Unassembled WGS sequence"/>
</dbReference>
<dbReference type="RefSeq" id="WP_077381551.1">
    <property type="nucleotide sequence ID" value="NZ_FTPD01000045.1"/>
</dbReference>
<reference evidence="3" key="1">
    <citation type="submission" date="2017-01" db="EMBL/GenBank/DDBJ databases">
        <authorList>
            <person name="Brunel B."/>
        </authorList>
    </citation>
    <scope>NUCLEOTIDE SEQUENCE [LARGE SCALE GENOMIC DNA]</scope>
</reference>
<evidence type="ECO:0000313" key="2">
    <source>
        <dbReference type="EMBL" id="SIT58526.1"/>
    </source>
</evidence>
<name>A0A1R3VF13_9HYPH</name>
<organism evidence="2 3">
    <name type="scientific">Mesorhizobium prunaredense</name>
    <dbReference type="NCBI Taxonomy" id="1631249"/>
    <lineage>
        <taxon>Bacteria</taxon>
        <taxon>Pseudomonadati</taxon>
        <taxon>Pseudomonadota</taxon>
        <taxon>Alphaproteobacteria</taxon>
        <taxon>Hyphomicrobiales</taxon>
        <taxon>Phyllobacteriaceae</taxon>
        <taxon>Mesorhizobium</taxon>
    </lineage>
</organism>
<keyword evidence="1" id="KW-0732">Signal</keyword>
<keyword evidence="3" id="KW-1185">Reference proteome</keyword>
<protein>
    <submittedName>
        <fullName evidence="2">Uncharacterized protein</fullName>
    </submittedName>
</protein>
<accession>A0A1R3VF13</accession>
<evidence type="ECO:0000256" key="1">
    <source>
        <dbReference type="SAM" id="SignalP"/>
    </source>
</evidence>
<proteinExistence type="predicted"/>
<sequence>MIRYSTAFATVLLATTSVAAASELAPGNGHSIHFGHVKGVVYYTVEQDGYRVVATLASGADAQPMRFVSTLGPGQHMVISLPQALGQPSLDFEIMRDGTTVLLSEPAATPMADPMEQASIQDALDR</sequence>